<dbReference type="InterPro" id="IPR027417">
    <property type="entry name" value="P-loop_NTPase"/>
</dbReference>
<reference evidence="5" key="1">
    <citation type="submission" date="2021-06" db="EMBL/GenBank/DDBJ databases">
        <authorList>
            <person name="Kallberg Y."/>
            <person name="Tangrot J."/>
            <person name="Rosling A."/>
        </authorList>
    </citation>
    <scope>NUCLEOTIDE SEQUENCE</scope>
    <source>
        <strain evidence="5">FL966</strain>
    </source>
</reference>
<keyword evidence="2 3" id="KW-0347">Helicase</keyword>
<organism evidence="5 6">
    <name type="scientific">Cetraspora pellucida</name>
    <dbReference type="NCBI Taxonomy" id="1433469"/>
    <lineage>
        <taxon>Eukaryota</taxon>
        <taxon>Fungi</taxon>
        <taxon>Fungi incertae sedis</taxon>
        <taxon>Mucoromycota</taxon>
        <taxon>Glomeromycotina</taxon>
        <taxon>Glomeromycetes</taxon>
        <taxon>Diversisporales</taxon>
        <taxon>Gigasporaceae</taxon>
        <taxon>Cetraspora</taxon>
    </lineage>
</organism>
<accession>A0A9N9D3H3</accession>
<evidence type="ECO:0000313" key="5">
    <source>
        <dbReference type="EMBL" id="CAG8626379.1"/>
    </source>
</evidence>
<feature type="non-terminal residue" evidence="5">
    <location>
        <position position="1"/>
    </location>
</feature>
<dbReference type="EMBL" id="CAJVQA010005703">
    <property type="protein sequence ID" value="CAG8626379.1"/>
    <property type="molecule type" value="Genomic_DNA"/>
</dbReference>
<evidence type="ECO:0000256" key="2">
    <source>
        <dbReference type="ARBA" id="ARBA00022806"/>
    </source>
</evidence>
<dbReference type="InterPro" id="IPR000629">
    <property type="entry name" value="RNA-helicase_DEAD-box_CS"/>
</dbReference>
<dbReference type="InterPro" id="IPR011545">
    <property type="entry name" value="DEAD/DEAH_box_helicase_dom"/>
</dbReference>
<dbReference type="AlphaFoldDB" id="A0A9N9D3H3"/>
<dbReference type="PANTHER" id="PTHR47958">
    <property type="entry name" value="ATP-DEPENDENT RNA HELICASE DBP3"/>
    <property type="match status" value="1"/>
</dbReference>
<evidence type="ECO:0000259" key="4">
    <source>
        <dbReference type="PROSITE" id="PS51192"/>
    </source>
</evidence>
<dbReference type="InterPro" id="IPR014001">
    <property type="entry name" value="Helicase_ATP-bd"/>
</dbReference>
<dbReference type="GO" id="GO:0005524">
    <property type="term" value="F:ATP binding"/>
    <property type="evidence" value="ECO:0007669"/>
    <property type="project" value="UniProtKB-KW"/>
</dbReference>
<keyword evidence="1 3" id="KW-0378">Hydrolase</keyword>
<dbReference type="GO" id="GO:0004386">
    <property type="term" value="F:helicase activity"/>
    <property type="evidence" value="ECO:0007669"/>
    <property type="project" value="UniProtKB-KW"/>
</dbReference>
<dbReference type="PROSITE" id="PS51192">
    <property type="entry name" value="HELICASE_ATP_BIND_1"/>
    <property type="match status" value="1"/>
</dbReference>
<dbReference type="Gene3D" id="3.40.50.300">
    <property type="entry name" value="P-loop containing nucleotide triphosphate hydrolases"/>
    <property type="match status" value="2"/>
</dbReference>
<evidence type="ECO:0000313" key="6">
    <source>
        <dbReference type="Proteomes" id="UP000789759"/>
    </source>
</evidence>
<comment type="similarity">
    <text evidence="3">Belongs to the DEAD box helicase family.</text>
</comment>
<dbReference type="GO" id="GO:0016787">
    <property type="term" value="F:hydrolase activity"/>
    <property type="evidence" value="ECO:0007669"/>
    <property type="project" value="UniProtKB-KW"/>
</dbReference>
<evidence type="ECO:0000256" key="1">
    <source>
        <dbReference type="ARBA" id="ARBA00022801"/>
    </source>
</evidence>
<dbReference type="GO" id="GO:0003676">
    <property type="term" value="F:nucleic acid binding"/>
    <property type="evidence" value="ECO:0007669"/>
    <property type="project" value="InterPro"/>
</dbReference>
<proteinExistence type="inferred from homology"/>
<keyword evidence="3" id="KW-0547">Nucleotide-binding</keyword>
<feature type="domain" description="Helicase ATP-binding" evidence="4">
    <location>
        <begin position="288"/>
        <end position="503"/>
    </location>
</feature>
<name>A0A9N9D3H3_9GLOM</name>
<sequence>MSEAFVLTEIQNVTYSYPQKNGNPLTRLEKQYYRTAHAYFNRNVAEFVYENWLGQKLSDKSINADTYLQKLRESQETKLPTRKNEPVPFTKNKITLFKSEYEHFKKWPWVIETQDSSFIVQAKLKDIINDYNAEYTRKNNPIISSILDTAYPEDWIRTKFTQDEWDQISNTTGCLINKAPKKRLNEGSWQADVTTFAFTIISREFIGIQYVNNEHQSTGSKRRNLISSDEENSEITEIKRGKKPDFLVETVHGYRNTETFLKNKLLHFQYIIGKISKSPFNQSEEKSISDMKDNYDTILVGYSEPTGIQQAVPVAMSGRDIIGIAKTGEGPIGLILAPTRELASQIYIENGIKNDAHTTLPVPSKCRVAAVYVGASKMDQFKELRPGGMEILVGTPGRLIDMVKMKATNFRRVSSLVLDEADRMFDLGFEPQVRSICDNVRPDRQIEILAREVTTEPVRISIGSVGQANTDITQEIEILLMTDTNGVGSVLIFVSRKDGVEALSSNLNQVDRDKVLKDFKNNKFPIMVATDVAGEKGTAYTLITQKEDKFAGDLVRNLEASGQQ</sequence>
<dbReference type="SMART" id="SM00487">
    <property type="entry name" value="DEXDc"/>
    <property type="match status" value="1"/>
</dbReference>
<keyword evidence="3" id="KW-0067">ATP-binding</keyword>
<protein>
    <submittedName>
        <fullName evidence="5">6590_t:CDS:1</fullName>
    </submittedName>
</protein>
<keyword evidence="6" id="KW-1185">Reference proteome</keyword>
<dbReference type="OrthoDB" id="196131at2759"/>
<dbReference type="SUPFAM" id="SSF52540">
    <property type="entry name" value="P-loop containing nucleoside triphosphate hydrolases"/>
    <property type="match status" value="2"/>
</dbReference>
<gene>
    <name evidence="5" type="ORF">CPELLU_LOCUS8175</name>
</gene>
<dbReference type="PROSITE" id="PS00039">
    <property type="entry name" value="DEAD_ATP_HELICASE"/>
    <property type="match status" value="1"/>
</dbReference>
<comment type="caution">
    <text evidence="5">The sequence shown here is derived from an EMBL/GenBank/DDBJ whole genome shotgun (WGS) entry which is preliminary data.</text>
</comment>
<dbReference type="Pfam" id="PF00270">
    <property type="entry name" value="DEAD"/>
    <property type="match status" value="1"/>
</dbReference>
<evidence type="ECO:0000256" key="3">
    <source>
        <dbReference type="RuleBase" id="RU000492"/>
    </source>
</evidence>
<dbReference type="Proteomes" id="UP000789759">
    <property type="component" value="Unassembled WGS sequence"/>
</dbReference>